<dbReference type="EMBL" id="JAMOIM010000008">
    <property type="protein sequence ID" value="MCW6509184.1"/>
    <property type="molecule type" value="Genomic_DNA"/>
</dbReference>
<gene>
    <name evidence="2" type="ORF">M8523_14235</name>
</gene>
<reference evidence="2" key="1">
    <citation type="submission" date="2022-05" db="EMBL/GenBank/DDBJ databases">
        <authorList>
            <person name="Pankratov T."/>
        </authorList>
    </citation>
    <scope>NUCLEOTIDE SEQUENCE</scope>
    <source>
        <strain evidence="2">BP6-180914</strain>
    </source>
</reference>
<feature type="compositionally biased region" description="Low complexity" evidence="1">
    <location>
        <begin position="163"/>
        <end position="179"/>
    </location>
</feature>
<evidence type="ECO:0000256" key="1">
    <source>
        <dbReference type="SAM" id="MobiDB-lite"/>
    </source>
</evidence>
<dbReference type="Proteomes" id="UP001165667">
    <property type="component" value="Unassembled WGS sequence"/>
</dbReference>
<accession>A0AA42CJ87</accession>
<feature type="region of interest" description="Disordered" evidence="1">
    <location>
        <begin position="1"/>
        <end position="43"/>
    </location>
</feature>
<keyword evidence="3" id="KW-1185">Reference proteome</keyword>
<evidence type="ECO:0000313" key="3">
    <source>
        <dbReference type="Proteomes" id="UP001165667"/>
    </source>
</evidence>
<dbReference type="AlphaFoldDB" id="A0AA42CJ87"/>
<organism evidence="2 3">
    <name type="scientific">Lichenifustis flavocetrariae</name>
    <dbReference type="NCBI Taxonomy" id="2949735"/>
    <lineage>
        <taxon>Bacteria</taxon>
        <taxon>Pseudomonadati</taxon>
        <taxon>Pseudomonadota</taxon>
        <taxon>Alphaproteobacteria</taxon>
        <taxon>Hyphomicrobiales</taxon>
        <taxon>Lichenihabitantaceae</taxon>
        <taxon>Lichenifustis</taxon>
    </lineage>
</organism>
<comment type="caution">
    <text evidence="2">The sequence shown here is derived from an EMBL/GenBank/DDBJ whole genome shotgun (WGS) entry which is preliminary data.</text>
</comment>
<proteinExistence type="predicted"/>
<dbReference type="RefSeq" id="WP_282585545.1">
    <property type="nucleotide sequence ID" value="NZ_JAMOIM010000008.1"/>
</dbReference>
<evidence type="ECO:0000313" key="2">
    <source>
        <dbReference type="EMBL" id="MCW6509184.1"/>
    </source>
</evidence>
<sequence length="179" mass="19853">MGRAACEDEGDETPKHPAERDITSSRHDSAERDRNRAIGETDRGICERIAPKEFRPPNQADSMRRQTARIQKLEEKIEHRRLSRRVPMACEAIRQLCDLGGQPQVTTAQYEAQILGIPAEVAIIHVLVSTKGHNFTIWLATAKFRMTFPRAAPDGHDDPPGDAPLSTGGRPRRSPGTGT</sequence>
<name>A0AA42CJ87_9HYPH</name>
<feature type="compositionally biased region" description="Basic and acidic residues" evidence="1">
    <location>
        <begin position="12"/>
        <end position="43"/>
    </location>
</feature>
<protein>
    <submittedName>
        <fullName evidence="2">Uncharacterized protein</fullName>
    </submittedName>
</protein>
<feature type="region of interest" description="Disordered" evidence="1">
    <location>
        <begin position="150"/>
        <end position="179"/>
    </location>
</feature>